<keyword evidence="3" id="KW-0731">Sigma factor</keyword>
<dbReference type="InterPro" id="IPR013324">
    <property type="entry name" value="RNA_pol_sigma_r3/r4-like"/>
</dbReference>
<dbReference type="InterPro" id="IPR036388">
    <property type="entry name" value="WH-like_DNA-bd_sf"/>
</dbReference>
<sequence length="185" mass="21940">MEESVLSHKNYSELEYQHLLYKTYYRDVFRSVYYIVHSIDTAEELTNEAFLKAFQKMNTLNDSDKFKQWICVIATNLAKNYLKKNNRIALTEDIETVLQVSEQQFDIVSMEIEKEEERKIVRDILDKMNPEAKQIIMLRYYNDLSYQSISDELNMKMGTVKAKINRAKKQIHDLLVKEGVNHGKE</sequence>
<dbReference type="AlphaFoldDB" id="A0A841L658"/>
<comment type="similarity">
    <text evidence="1">Belongs to the sigma-70 factor family. ECF subfamily.</text>
</comment>
<proteinExistence type="inferred from homology"/>
<dbReference type="InterPro" id="IPR039425">
    <property type="entry name" value="RNA_pol_sigma-70-like"/>
</dbReference>
<dbReference type="SUPFAM" id="SSF88659">
    <property type="entry name" value="Sigma3 and sigma4 domains of RNA polymerase sigma factors"/>
    <property type="match status" value="1"/>
</dbReference>
<dbReference type="SUPFAM" id="SSF88946">
    <property type="entry name" value="Sigma2 domain of RNA polymerase sigma factors"/>
    <property type="match status" value="1"/>
</dbReference>
<dbReference type="GO" id="GO:0016987">
    <property type="term" value="F:sigma factor activity"/>
    <property type="evidence" value="ECO:0007669"/>
    <property type="project" value="UniProtKB-KW"/>
</dbReference>
<dbReference type="InterPro" id="IPR013325">
    <property type="entry name" value="RNA_pol_sigma_r2"/>
</dbReference>
<dbReference type="Pfam" id="PF04542">
    <property type="entry name" value="Sigma70_r2"/>
    <property type="match status" value="1"/>
</dbReference>
<dbReference type="Proteomes" id="UP000579281">
    <property type="component" value="Unassembled WGS sequence"/>
</dbReference>
<evidence type="ECO:0000313" key="7">
    <source>
        <dbReference type="EMBL" id="MBB6217785.1"/>
    </source>
</evidence>
<feature type="domain" description="RNA polymerase sigma-70 region 2" evidence="5">
    <location>
        <begin position="20"/>
        <end position="87"/>
    </location>
</feature>
<name>A0A841L658_9FIRM</name>
<organism evidence="7 8">
    <name type="scientific">Anaerosolibacter carboniphilus</name>
    <dbReference type="NCBI Taxonomy" id="1417629"/>
    <lineage>
        <taxon>Bacteria</taxon>
        <taxon>Bacillati</taxon>
        <taxon>Bacillota</taxon>
        <taxon>Clostridia</taxon>
        <taxon>Peptostreptococcales</taxon>
        <taxon>Thermotaleaceae</taxon>
        <taxon>Anaerosolibacter</taxon>
    </lineage>
</organism>
<keyword evidence="4" id="KW-0804">Transcription</keyword>
<evidence type="ECO:0000313" key="8">
    <source>
        <dbReference type="Proteomes" id="UP000579281"/>
    </source>
</evidence>
<keyword evidence="2" id="KW-0805">Transcription regulation</keyword>
<dbReference type="GO" id="GO:0006352">
    <property type="term" value="P:DNA-templated transcription initiation"/>
    <property type="evidence" value="ECO:0007669"/>
    <property type="project" value="InterPro"/>
</dbReference>
<dbReference type="InterPro" id="IPR013249">
    <property type="entry name" value="RNA_pol_sigma70_r4_t2"/>
</dbReference>
<protein>
    <submittedName>
        <fullName evidence="7">RNA polymerase sigma-70 factor (ECF subfamily)</fullName>
    </submittedName>
</protein>
<dbReference type="NCBIfam" id="TIGR02937">
    <property type="entry name" value="sigma70-ECF"/>
    <property type="match status" value="1"/>
</dbReference>
<dbReference type="PANTHER" id="PTHR43133">
    <property type="entry name" value="RNA POLYMERASE ECF-TYPE SIGMA FACTO"/>
    <property type="match status" value="1"/>
</dbReference>
<feature type="domain" description="RNA polymerase sigma factor 70 region 4 type 2" evidence="6">
    <location>
        <begin position="120"/>
        <end position="171"/>
    </location>
</feature>
<keyword evidence="8" id="KW-1185">Reference proteome</keyword>
<reference evidence="7 8" key="1">
    <citation type="submission" date="2020-08" db="EMBL/GenBank/DDBJ databases">
        <title>Genomic Encyclopedia of Type Strains, Phase IV (KMG-IV): sequencing the most valuable type-strain genomes for metagenomic binning, comparative biology and taxonomic classification.</title>
        <authorList>
            <person name="Goeker M."/>
        </authorList>
    </citation>
    <scope>NUCLEOTIDE SEQUENCE [LARGE SCALE GENOMIC DNA]</scope>
    <source>
        <strain evidence="7 8">DSM 103526</strain>
    </source>
</reference>
<dbReference type="GO" id="GO:0003677">
    <property type="term" value="F:DNA binding"/>
    <property type="evidence" value="ECO:0007669"/>
    <property type="project" value="InterPro"/>
</dbReference>
<dbReference type="Gene3D" id="1.10.10.10">
    <property type="entry name" value="Winged helix-like DNA-binding domain superfamily/Winged helix DNA-binding domain"/>
    <property type="match status" value="1"/>
</dbReference>
<evidence type="ECO:0000256" key="1">
    <source>
        <dbReference type="ARBA" id="ARBA00010641"/>
    </source>
</evidence>
<gene>
    <name evidence="7" type="ORF">HNQ80_003908</name>
</gene>
<evidence type="ECO:0000259" key="6">
    <source>
        <dbReference type="Pfam" id="PF08281"/>
    </source>
</evidence>
<evidence type="ECO:0000256" key="3">
    <source>
        <dbReference type="ARBA" id="ARBA00023082"/>
    </source>
</evidence>
<dbReference type="CDD" id="cd06171">
    <property type="entry name" value="Sigma70_r4"/>
    <property type="match status" value="1"/>
</dbReference>
<dbReference type="Pfam" id="PF08281">
    <property type="entry name" value="Sigma70_r4_2"/>
    <property type="match status" value="1"/>
</dbReference>
<dbReference type="InterPro" id="IPR007627">
    <property type="entry name" value="RNA_pol_sigma70_r2"/>
</dbReference>
<comment type="caution">
    <text evidence="7">The sequence shown here is derived from an EMBL/GenBank/DDBJ whole genome shotgun (WGS) entry which is preliminary data.</text>
</comment>
<dbReference type="InterPro" id="IPR014284">
    <property type="entry name" value="RNA_pol_sigma-70_dom"/>
</dbReference>
<dbReference type="Gene3D" id="1.10.1740.10">
    <property type="match status" value="1"/>
</dbReference>
<accession>A0A841L658</accession>
<dbReference type="EMBL" id="JACHEN010000028">
    <property type="protein sequence ID" value="MBB6217785.1"/>
    <property type="molecule type" value="Genomic_DNA"/>
</dbReference>
<evidence type="ECO:0000259" key="5">
    <source>
        <dbReference type="Pfam" id="PF04542"/>
    </source>
</evidence>
<evidence type="ECO:0000256" key="4">
    <source>
        <dbReference type="ARBA" id="ARBA00023163"/>
    </source>
</evidence>
<evidence type="ECO:0000256" key="2">
    <source>
        <dbReference type="ARBA" id="ARBA00023015"/>
    </source>
</evidence>
<dbReference type="PANTHER" id="PTHR43133:SF51">
    <property type="entry name" value="RNA POLYMERASE SIGMA FACTOR"/>
    <property type="match status" value="1"/>
</dbReference>